<comment type="caution">
    <text evidence="12">The sequence shown here is derived from an EMBL/GenBank/DDBJ whole genome shotgun (WGS) entry which is preliminary data.</text>
</comment>
<dbReference type="SMART" id="SM00052">
    <property type="entry name" value="EAL"/>
    <property type="match status" value="1"/>
</dbReference>
<evidence type="ECO:0000256" key="3">
    <source>
        <dbReference type="ARBA" id="ARBA00022475"/>
    </source>
</evidence>
<evidence type="ECO:0000259" key="11">
    <source>
        <dbReference type="PROSITE" id="PS50883"/>
    </source>
</evidence>
<dbReference type="SUPFAM" id="SSF141868">
    <property type="entry name" value="EAL domain-like"/>
    <property type="match status" value="1"/>
</dbReference>
<evidence type="ECO:0000313" key="13">
    <source>
        <dbReference type="Proteomes" id="UP000294546"/>
    </source>
</evidence>
<evidence type="ECO:0000256" key="5">
    <source>
        <dbReference type="ARBA" id="ARBA00022692"/>
    </source>
</evidence>
<keyword evidence="4" id="KW-0973">c-di-GMP</keyword>
<evidence type="ECO:0000256" key="7">
    <source>
        <dbReference type="ARBA" id="ARBA00022989"/>
    </source>
</evidence>
<feature type="domain" description="EAL" evidence="11">
    <location>
        <begin position="260"/>
        <end position="509"/>
    </location>
</feature>
<evidence type="ECO:0000256" key="1">
    <source>
        <dbReference type="ARBA" id="ARBA00004651"/>
    </source>
</evidence>
<name>A0A4R1GKN2_9GAMM</name>
<organism evidence="12 13">
    <name type="scientific">Marinobacterium mangrovicola</name>
    <dbReference type="NCBI Taxonomy" id="1476959"/>
    <lineage>
        <taxon>Bacteria</taxon>
        <taxon>Pseudomonadati</taxon>
        <taxon>Pseudomonadota</taxon>
        <taxon>Gammaproteobacteria</taxon>
        <taxon>Oceanospirillales</taxon>
        <taxon>Oceanospirillaceae</taxon>
        <taxon>Marinobacterium</taxon>
    </lineage>
</organism>
<dbReference type="GO" id="GO:0071111">
    <property type="term" value="F:cyclic-guanylate-specific phosphodiesterase activity"/>
    <property type="evidence" value="ECO:0007669"/>
    <property type="project" value="UniProtKB-EC"/>
</dbReference>
<evidence type="ECO:0000256" key="8">
    <source>
        <dbReference type="ARBA" id="ARBA00023136"/>
    </source>
</evidence>
<dbReference type="OrthoDB" id="1673646at2"/>
<dbReference type="InterPro" id="IPR024744">
    <property type="entry name" value="CSS-motif_dom"/>
</dbReference>
<dbReference type="GO" id="GO:0005886">
    <property type="term" value="C:plasma membrane"/>
    <property type="evidence" value="ECO:0007669"/>
    <property type="project" value="UniProtKB-SubCell"/>
</dbReference>
<dbReference type="CDD" id="cd01948">
    <property type="entry name" value="EAL"/>
    <property type="match status" value="1"/>
</dbReference>
<dbReference type="InterPro" id="IPR001633">
    <property type="entry name" value="EAL_dom"/>
</dbReference>
<keyword evidence="5 10" id="KW-0812">Transmembrane</keyword>
<gene>
    <name evidence="12" type="ORF">CLV83_0750</name>
</gene>
<dbReference type="PANTHER" id="PTHR33121:SF81">
    <property type="entry name" value="CYCLIC DI-GMP PHOSPHODIESTERASE PDEB-RELATED"/>
    <property type="match status" value="1"/>
</dbReference>
<dbReference type="RefSeq" id="WP_132287673.1">
    <property type="nucleotide sequence ID" value="NZ_SMFU01000007.1"/>
</dbReference>
<dbReference type="PANTHER" id="PTHR33121">
    <property type="entry name" value="CYCLIC DI-GMP PHOSPHODIESTERASE PDEF"/>
    <property type="match status" value="1"/>
</dbReference>
<evidence type="ECO:0000256" key="4">
    <source>
        <dbReference type="ARBA" id="ARBA00022636"/>
    </source>
</evidence>
<feature type="transmembrane region" description="Helical" evidence="10">
    <location>
        <begin position="235"/>
        <end position="257"/>
    </location>
</feature>
<feature type="transmembrane region" description="Helical" evidence="10">
    <location>
        <begin position="12"/>
        <end position="33"/>
    </location>
</feature>
<evidence type="ECO:0000256" key="2">
    <source>
        <dbReference type="ARBA" id="ARBA00012282"/>
    </source>
</evidence>
<sequence length="511" mass="56311">MNSKANPIFDKVCVIFVSVLVGLATYYTSYTLLKGDFQLLLQHQASASLNQIEVVADDVLSTLDTLNARKADSNQDCDADTLLEMRQAMFVSANIKGVSFVKDGYLICSAALGRLEQAVQIEEPDFTTESGAAVWIDVPIRLTDQELQAMVIQSGSFSGVIHRDFLEHLVGLNTAWRLDVAEGFTSRLEDGLVAAGPARTPSKAFKVHDCIETLPFCITISATNLFFHQQYYQALVGWVAVSFLLALFSALGVSSFIRRYRSIEARVIRGLSAGAFRCLYQPIVELASGKIIGCEALARFGDARGDIAPDLFIPVIHSRKKTWPFTQLIINQMRDDLESISALPKPFKININFFAQDIENAHVLELLSSGELQREGIQYVLEVTENERLSTLESSEVLVTMADHGYQIAVDDFGTGYSNLSQIRDFQCNTLKIDRSFISAMGGDSVRSTLIPHIVDIAAKIGAEVVAEGIENSRQHQALVDVGVHYGQGYLFGKPMSFEELVSLIEAQNES</sequence>
<accession>A0A4R1GKN2</accession>
<keyword evidence="6" id="KW-0378">Hydrolase</keyword>
<dbReference type="AlphaFoldDB" id="A0A4R1GKN2"/>
<proteinExistence type="predicted"/>
<evidence type="ECO:0000256" key="10">
    <source>
        <dbReference type="SAM" id="Phobius"/>
    </source>
</evidence>
<keyword evidence="3" id="KW-1003">Cell membrane</keyword>
<comment type="catalytic activity">
    <reaction evidence="9">
        <text>3',3'-c-di-GMP + H2O = 5'-phosphoguanylyl(3'-&gt;5')guanosine + H(+)</text>
        <dbReference type="Rhea" id="RHEA:24902"/>
        <dbReference type="ChEBI" id="CHEBI:15377"/>
        <dbReference type="ChEBI" id="CHEBI:15378"/>
        <dbReference type="ChEBI" id="CHEBI:58754"/>
        <dbReference type="ChEBI" id="CHEBI:58805"/>
        <dbReference type="EC" id="3.1.4.52"/>
    </reaction>
</comment>
<keyword evidence="13" id="KW-1185">Reference proteome</keyword>
<dbReference type="InterPro" id="IPR050706">
    <property type="entry name" value="Cyclic-di-GMP_PDE-like"/>
</dbReference>
<dbReference type="Pfam" id="PF12792">
    <property type="entry name" value="CSS-motif"/>
    <property type="match status" value="1"/>
</dbReference>
<dbReference type="EC" id="3.1.4.52" evidence="2"/>
<dbReference type="InterPro" id="IPR035919">
    <property type="entry name" value="EAL_sf"/>
</dbReference>
<keyword evidence="7 10" id="KW-1133">Transmembrane helix</keyword>
<evidence type="ECO:0000256" key="9">
    <source>
        <dbReference type="ARBA" id="ARBA00034290"/>
    </source>
</evidence>
<keyword evidence="8 10" id="KW-0472">Membrane</keyword>
<reference evidence="12 13" key="1">
    <citation type="submission" date="2019-03" db="EMBL/GenBank/DDBJ databases">
        <title>Genomic Encyclopedia of Archaeal and Bacterial Type Strains, Phase II (KMG-II): from individual species to whole genera.</title>
        <authorList>
            <person name="Goeker M."/>
        </authorList>
    </citation>
    <scope>NUCLEOTIDE SEQUENCE [LARGE SCALE GENOMIC DNA]</scope>
    <source>
        <strain evidence="12 13">DSM 27697</strain>
    </source>
</reference>
<comment type="subcellular location">
    <subcellularLocation>
        <location evidence="1">Cell membrane</location>
        <topology evidence="1">Multi-pass membrane protein</topology>
    </subcellularLocation>
</comment>
<dbReference type="Proteomes" id="UP000294546">
    <property type="component" value="Unassembled WGS sequence"/>
</dbReference>
<protein>
    <recommendedName>
        <fullName evidence="2">cyclic-guanylate-specific phosphodiesterase</fullName>
        <ecNumber evidence="2">3.1.4.52</ecNumber>
    </recommendedName>
</protein>
<dbReference type="PROSITE" id="PS50883">
    <property type="entry name" value="EAL"/>
    <property type="match status" value="1"/>
</dbReference>
<dbReference type="Pfam" id="PF00563">
    <property type="entry name" value="EAL"/>
    <property type="match status" value="1"/>
</dbReference>
<evidence type="ECO:0000256" key="6">
    <source>
        <dbReference type="ARBA" id="ARBA00022801"/>
    </source>
</evidence>
<evidence type="ECO:0000313" key="12">
    <source>
        <dbReference type="EMBL" id="TCK08658.1"/>
    </source>
</evidence>
<dbReference type="EMBL" id="SMFU01000007">
    <property type="protein sequence ID" value="TCK08658.1"/>
    <property type="molecule type" value="Genomic_DNA"/>
</dbReference>
<dbReference type="Gene3D" id="3.20.20.450">
    <property type="entry name" value="EAL domain"/>
    <property type="match status" value="1"/>
</dbReference>